<keyword evidence="3" id="KW-1185">Reference proteome</keyword>
<feature type="compositionally biased region" description="Basic and acidic residues" evidence="1">
    <location>
        <begin position="110"/>
        <end position="128"/>
    </location>
</feature>
<evidence type="ECO:0000313" key="3">
    <source>
        <dbReference type="Proteomes" id="UP000765509"/>
    </source>
</evidence>
<dbReference type="Proteomes" id="UP000765509">
    <property type="component" value="Unassembled WGS sequence"/>
</dbReference>
<dbReference type="EMBL" id="AVOT02002353">
    <property type="protein sequence ID" value="MBW0470073.1"/>
    <property type="molecule type" value="Genomic_DNA"/>
</dbReference>
<feature type="compositionally biased region" description="Basic residues" evidence="1">
    <location>
        <begin position="151"/>
        <end position="171"/>
    </location>
</feature>
<comment type="caution">
    <text evidence="2">The sequence shown here is derived from an EMBL/GenBank/DDBJ whole genome shotgun (WGS) entry which is preliminary data.</text>
</comment>
<evidence type="ECO:0000313" key="2">
    <source>
        <dbReference type="EMBL" id="MBW0470073.1"/>
    </source>
</evidence>
<name>A0A9Q3BRQ2_9BASI</name>
<sequence length="204" mass="23260">MELSRTSTSFQRLARAFETLFTSTEADITAIPIVRPEPFPTRKNRGILVSVQEMVYGSKAEGVRTSSKSLDRHHELISSSEEAHGPRKDRGPSEGLDTHFLQRTSPKGKSLVEKPKHFIRGPEEEYGPRKGQKPCGSSPSLHKQEYASTSAKKRTRKPQRARRSERKRPRERKNPSGTGLTHRITEFQRKKRQPWTMGSTWQGL</sequence>
<protein>
    <submittedName>
        <fullName evidence="2">Uncharacterized protein</fullName>
    </submittedName>
</protein>
<feature type="compositionally biased region" description="Polar residues" evidence="1">
    <location>
        <begin position="135"/>
        <end position="150"/>
    </location>
</feature>
<feature type="compositionally biased region" description="Basic and acidic residues" evidence="1">
    <location>
        <begin position="69"/>
        <end position="92"/>
    </location>
</feature>
<organism evidence="2 3">
    <name type="scientific">Austropuccinia psidii MF-1</name>
    <dbReference type="NCBI Taxonomy" id="1389203"/>
    <lineage>
        <taxon>Eukaryota</taxon>
        <taxon>Fungi</taxon>
        <taxon>Dikarya</taxon>
        <taxon>Basidiomycota</taxon>
        <taxon>Pucciniomycotina</taxon>
        <taxon>Pucciniomycetes</taxon>
        <taxon>Pucciniales</taxon>
        <taxon>Sphaerophragmiaceae</taxon>
        <taxon>Austropuccinia</taxon>
    </lineage>
</organism>
<gene>
    <name evidence="2" type="ORF">O181_009788</name>
</gene>
<feature type="region of interest" description="Disordered" evidence="1">
    <location>
        <begin position="60"/>
        <end position="204"/>
    </location>
</feature>
<proteinExistence type="predicted"/>
<dbReference type="AlphaFoldDB" id="A0A9Q3BRQ2"/>
<evidence type="ECO:0000256" key="1">
    <source>
        <dbReference type="SAM" id="MobiDB-lite"/>
    </source>
</evidence>
<reference evidence="2" key="1">
    <citation type="submission" date="2021-03" db="EMBL/GenBank/DDBJ databases">
        <title>Draft genome sequence of rust myrtle Austropuccinia psidii MF-1, a brazilian biotype.</title>
        <authorList>
            <person name="Quecine M.C."/>
            <person name="Pachon D.M.R."/>
            <person name="Bonatelli M.L."/>
            <person name="Correr F.H."/>
            <person name="Franceschini L.M."/>
            <person name="Leite T.F."/>
            <person name="Margarido G.R.A."/>
            <person name="Almeida C.A."/>
            <person name="Ferrarezi J.A."/>
            <person name="Labate C.A."/>
        </authorList>
    </citation>
    <scope>NUCLEOTIDE SEQUENCE</scope>
    <source>
        <strain evidence="2">MF-1</strain>
    </source>
</reference>
<accession>A0A9Q3BRQ2</accession>